<name>A0ACC0JG48_CHOFU</name>
<comment type="caution">
    <text evidence="1">The sequence shown here is derived from an EMBL/GenBank/DDBJ whole genome shotgun (WGS) entry which is preliminary data.</text>
</comment>
<evidence type="ECO:0000313" key="2">
    <source>
        <dbReference type="Proteomes" id="UP001064048"/>
    </source>
</evidence>
<dbReference type="EMBL" id="CM046125">
    <property type="protein sequence ID" value="KAI8423057.1"/>
    <property type="molecule type" value="Genomic_DNA"/>
</dbReference>
<dbReference type="Proteomes" id="UP001064048">
    <property type="component" value="Chromosome 25"/>
</dbReference>
<sequence>MVVKPEWKQVFYVLGLQFNMMSKGTAMAFPATLIPALQEPDSGIKIDLGLTSWLGLSGLAPVIMLGPIMHYGGRKVANLCVTVPILIGWILTHFAGNYNSVGMLLAGRFLQGLPLGAGYFMSVCIGEFSSPKMRNILLSVKMIAGVVGVALMHLMAYFLHWKNLALLGAVPPTLALIVTLFWPETPEWLVSRGRYTEAETVFYSLRGFSAEGERELKQLIETEKARRRENANNTIMHDLLRKLKSPVLWRPVLVLFFTMLIPVMGGRHFIASYSVHLAEQLSGDKSKGYFYTVIGNAISLPASFINVYFVKLFTRRRLMLGFGLAGVVLLVAVCLMLYIRTKYSHEVLSWLILITIAVYYFLANVAFYPVSYILMGEIFPLEYRAIGSVLDGILGSLGMAAVVAVMPWLEIGIGTHGMLLVFASIMFFSLMYLYVELPETKNRTLHDVGDYFRGKSPKIRRADDVSSVEENRFISK</sequence>
<evidence type="ECO:0000313" key="1">
    <source>
        <dbReference type="EMBL" id="KAI8423057.1"/>
    </source>
</evidence>
<reference evidence="1 2" key="1">
    <citation type="journal article" date="2022" name="Genome Biol. Evol.">
        <title>The Spruce Budworm Genome: Reconstructing the Evolutionary History of Antifreeze Proteins.</title>
        <authorList>
            <person name="Beliveau C."/>
            <person name="Gagne P."/>
            <person name="Picq S."/>
            <person name="Vernygora O."/>
            <person name="Keeling C.I."/>
            <person name="Pinkney K."/>
            <person name="Doucet D."/>
            <person name="Wen F."/>
            <person name="Johnston J.S."/>
            <person name="Maaroufi H."/>
            <person name="Boyle B."/>
            <person name="Laroche J."/>
            <person name="Dewar K."/>
            <person name="Juretic N."/>
            <person name="Blackburn G."/>
            <person name="Nisole A."/>
            <person name="Brunet B."/>
            <person name="Brandao M."/>
            <person name="Lumley L."/>
            <person name="Duan J."/>
            <person name="Quan G."/>
            <person name="Lucarotti C.J."/>
            <person name="Roe A.D."/>
            <person name="Sperling F.A.H."/>
            <person name="Levesque R.C."/>
            <person name="Cusson M."/>
        </authorList>
    </citation>
    <scope>NUCLEOTIDE SEQUENCE [LARGE SCALE GENOMIC DNA]</scope>
    <source>
        <strain evidence="1">Glfc:IPQL:Cfum</strain>
    </source>
</reference>
<protein>
    <submittedName>
        <fullName evidence="1">Uncharacterized protein</fullName>
    </submittedName>
</protein>
<organism evidence="1 2">
    <name type="scientific">Choristoneura fumiferana</name>
    <name type="common">Spruce budworm moth</name>
    <name type="synonym">Archips fumiferana</name>
    <dbReference type="NCBI Taxonomy" id="7141"/>
    <lineage>
        <taxon>Eukaryota</taxon>
        <taxon>Metazoa</taxon>
        <taxon>Ecdysozoa</taxon>
        <taxon>Arthropoda</taxon>
        <taxon>Hexapoda</taxon>
        <taxon>Insecta</taxon>
        <taxon>Pterygota</taxon>
        <taxon>Neoptera</taxon>
        <taxon>Endopterygota</taxon>
        <taxon>Lepidoptera</taxon>
        <taxon>Glossata</taxon>
        <taxon>Ditrysia</taxon>
        <taxon>Tortricoidea</taxon>
        <taxon>Tortricidae</taxon>
        <taxon>Tortricinae</taxon>
        <taxon>Choristoneura</taxon>
    </lineage>
</organism>
<keyword evidence="2" id="KW-1185">Reference proteome</keyword>
<gene>
    <name evidence="1" type="ORF">MSG28_014143</name>
</gene>
<proteinExistence type="predicted"/>
<accession>A0ACC0JG48</accession>